<organism evidence="1 2">
    <name type="scientific">Burkholderia ubonensis</name>
    <dbReference type="NCBI Taxonomy" id="101571"/>
    <lineage>
        <taxon>Bacteria</taxon>
        <taxon>Pseudomonadati</taxon>
        <taxon>Pseudomonadota</taxon>
        <taxon>Betaproteobacteria</taxon>
        <taxon>Burkholderiales</taxon>
        <taxon>Burkholderiaceae</taxon>
        <taxon>Burkholderia</taxon>
        <taxon>Burkholderia cepacia complex</taxon>
    </lineage>
</organism>
<dbReference type="EMBL" id="LOXM01000255">
    <property type="protein sequence ID" value="KVG56435.1"/>
    <property type="molecule type" value="Genomic_DNA"/>
</dbReference>
<evidence type="ECO:0000313" key="2">
    <source>
        <dbReference type="Proteomes" id="UP000064029"/>
    </source>
</evidence>
<protein>
    <submittedName>
        <fullName evidence="1">Uncharacterized protein</fullName>
    </submittedName>
</protein>
<evidence type="ECO:0000313" key="1">
    <source>
        <dbReference type="EMBL" id="KVG56435.1"/>
    </source>
</evidence>
<comment type="caution">
    <text evidence="1">The sequence shown here is derived from an EMBL/GenBank/DDBJ whole genome shotgun (WGS) entry which is preliminary data.</text>
</comment>
<dbReference type="Proteomes" id="UP000064029">
    <property type="component" value="Unassembled WGS sequence"/>
</dbReference>
<dbReference type="RefSeq" id="WP_059758096.1">
    <property type="nucleotide sequence ID" value="NZ_CP013414.1"/>
</dbReference>
<proteinExistence type="predicted"/>
<accession>A0A124R7W8</accession>
<reference evidence="1 2" key="1">
    <citation type="submission" date="2015-11" db="EMBL/GenBank/DDBJ databases">
        <title>Expanding the genomic diversity of Burkholderia species for the development of highly accurate diagnostics.</title>
        <authorList>
            <person name="Sahl J."/>
            <person name="Keim P."/>
            <person name="Wagner D."/>
        </authorList>
    </citation>
    <scope>NUCLEOTIDE SEQUENCE [LARGE SCALE GENOMIC DNA]</scope>
    <source>
        <strain evidence="1 2">MSMB2036</strain>
    </source>
</reference>
<gene>
    <name evidence="1" type="ORF">WJ33_37045</name>
</gene>
<name>A0A124R7W8_9BURK</name>
<sequence length="79" mass="9166">MNGIVIELGRNGVYTKQAGPALQPQQAVLLADGLFQLPQFYEESRGDVLVAREWRIPCQWGHYLIREFLPVKQREGWPW</sequence>
<dbReference type="AlphaFoldDB" id="A0A124R7W8"/>
<dbReference type="OrthoDB" id="9894247at2"/>